<feature type="disulfide bond" evidence="9">
    <location>
        <begin position="41"/>
        <end position="53"/>
    </location>
</feature>
<dbReference type="InterPro" id="IPR036055">
    <property type="entry name" value="LDL_receptor-like_sf"/>
</dbReference>
<evidence type="ECO:0000256" key="4">
    <source>
        <dbReference type="ARBA" id="ARBA00022989"/>
    </source>
</evidence>
<keyword evidence="4" id="KW-1133">Transmembrane helix</keyword>
<sequence>MVSARPAVALTGAVLFIAVLLSGSGGGAAALTTFGKALPACPPEKFDCQNGKCISGSRWCDGIDNCGNNADELSCRICLSGSLKCKGSNQCVPSGARCNGQIECQDKSDELGCETVVTEAATTVSTYSKPQEVTNKASNKLISDTILLVTLVYFTI</sequence>
<keyword evidence="11" id="KW-1185">Reference proteome</keyword>
<dbReference type="SUPFAM" id="SSF57424">
    <property type="entry name" value="LDL receptor-like module"/>
    <property type="match status" value="2"/>
</dbReference>
<dbReference type="GeneID" id="113218270"/>
<evidence type="ECO:0000256" key="10">
    <source>
        <dbReference type="SAM" id="SignalP"/>
    </source>
</evidence>
<proteinExistence type="predicted"/>
<dbReference type="SMART" id="SM00192">
    <property type="entry name" value="LDLa"/>
    <property type="match status" value="2"/>
</dbReference>
<reference evidence="12" key="1">
    <citation type="submission" date="2025-08" db="UniProtKB">
        <authorList>
            <consortium name="RefSeq"/>
        </authorList>
    </citation>
    <scope>IDENTIFICATION</scope>
    <source>
        <tissue evidence="12">Whole organism</tissue>
    </source>
</reference>
<evidence type="ECO:0000256" key="9">
    <source>
        <dbReference type="PROSITE-ProRule" id="PRU00124"/>
    </source>
</evidence>
<dbReference type="AlphaFoldDB" id="A0A6J1TUP6"/>
<dbReference type="GO" id="GO:0043235">
    <property type="term" value="C:receptor complex"/>
    <property type="evidence" value="ECO:0007669"/>
    <property type="project" value="TreeGrafter"/>
</dbReference>
<feature type="disulfide bond" evidence="9">
    <location>
        <begin position="98"/>
        <end position="113"/>
    </location>
</feature>
<dbReference type="PRINTS" id="PR00261">
    <property type="entry name" value="LDLRECEPTOR"/>
</dbReference>
<dbReference type="PANTHER" id="PTHR22722:SF5">
    <property type="entry name" value="LOW-DENSITY LIPOPROTEIN RECEPTOR-RELATED PROTEIN 1B"/>
    <property type="match status" value="1"/>
</dbReference>
<keyword evidence="7" id="KW-0675">Receptor</keyword>
<dbReference type="PANTHER" id="PTHR22722">
    <property type="entry name" value="LOW-DENSITY LIPOPROTEIN RECEPTOR-RELATED PROTEIN 2-RELATED"/>
    <property type="match status" value="1"/>
</dbReference>
<dbReference type="InterPro" id="IPR023415">
    <property type="entry name" value="LDLR_class-A_CS"/>
</dbReference>
<dbReference type="CDD" id="cd00112">
    <property type="entry name" value="LDLa"/>
    <property type="match status" value="2"/>
</dbReference>
<evidence type="ECO:0000313" key="12">
    <source>
        <dbReference type="RefSeq" id="XP_026294326.1"/>
    </source>
</evidence>
<dbReference type="GO" id="GO:0005041">
    <property type="term" value="F:low-density lipoprotein particle receptor activity"/>
    <property type="evidence" value="ECO:0007669"/>
    <property type="project" value="TreeGrafter"/>
</dbReference>
<dbReference type="GO" id="GO:0005886">
    <property type="term" value="C:plasma membrane"/>
    <property type="evidence" value="ECO:0007669"/>
    <property type="project" value="TreeGrafter"/>
</dbReference>
<dbReference type="Proteomes" id="UP000504606">
    <property type="component" value="Unplaced"/>
</dbReference>
<feature type="disulfide bond" evidence="9">
    <location>
        <begin position="48"/>
        <end position="66"/>
    </location>
</feature>
<feature type="signal peptide" evidence="10">
    <location>
        <begin position="1"/>
        <end position="29"/>
    </location>
</feature>
<evidence type="ECO:0000256" key="6">
    <source>
        <dbReference type="ARBA" id="ARBA00023157"/>
    </source>
</evidence>
<comment type="caution">
    <text evidence="9">Lacks conserved residue(s) required for the propagation of feature annotation.</text>
</comment>
<accession>A0A6J1TUP6</accession>
<protein>
    <submittedName>
        <fullName evidence="12">Complement factor I-like</fullName>
    </submittedName>
</protein>
<dbReference type="KEGG" id="foc:113218270"/>
<evidence type="ECO:0000256" key="2">
    <source>
        <dbReference type="ARBA" id="ARBA00022692"/>
    </source>
</evidence>
<evidence type="ECO:0000313" key="11">
    <source>
        <dbReference type="Proteomes" id="UP000504606"/>
    </source>
</evidence>
<keyword evidence="2" id="KW-0812">Transmembrane</keyword>
<organism evidence="11 12">
    <name type="scientific">Frankliniella occidentalis</name>
    <name type="common">Western flower thrips</name>
    <name type="synonym">Euthrips occidentalis</name>
    <dbReference type="NCBI Taxonomy" id="133901"/>
    <lineage>
        <taxon>Eukaryota</taxon>
        <taxon>Metazoa</taxon>
        <taxon>Ecdysozoa</taxon>
        <taxon>Arthropoda</taxon>
        <taxon>Hexapoda</taxon>
        <taxon>Insecta</taxon>
        <taxon>Pterygota</taxon>
        <taxon>Neoptera</taxon>
        <taxon>Paraneoptera</taxon>
        <taxon>Thysanoptera</taxon>
        <taxon>Terebrantia</taxon>
        <taxon>Thripoidea</taxon>
        <taxon>Thripidae</taxon>
        <taxon>Frankliniella</taxon>
    </lineage>
</organism>
<keyword evidence="5" id="KW-0472">Membrane</keyword>
<evidence type="ECO:0000256" key="7">
    <source>
        <dbReference type="ARBA" id="ARBA00023170"/>
    </source>
</evidence>
<dbReference type="PROSITE" id="PS01209">
    <property type="entry name" value="LDLRA_1"/>
    <property type="match status" value="1"/>
</dbReference>
<dbReference type="OrthoDB" id="8191823at2759"/>
<keyword evidence="8" id="KW-0325">Glycoprotein</keyword>
<feature type="chain" id="PRO_5026830809" evidence="10">
    <location>
        <begin position="30"/>
        <end position="156"/>
    </location>
</feature>
<dbReference type="Pfam" id="PF00057">
    <property type="entry name" value="Ldl_recept_a"/>
    <property type="match status" value="2"/>
</dbReference>
<evidence type="ECO:0000256" key="8">
    <source>
        <dbReference type="ARBA" id="ARBA00023180"/>
    </source>
</evidence>
<dbReference type="InterPro" id="IPR051221">
    <property type="entry name" value="LDLR-related"/>
</dbReference>
<comment type="subcellular location">
    <subcellularLocation>
        <location evidence="1">Membrane</location>
        <topology evidence="1">Single-pass membrane protein</topology>
    </subcellularLocation>
</comment>
<keyword evidence="10" id="KW-0732">Signal</keyword>
<keyword evidence="6 9" id="KW-1015">Disulfide bond</keyword>
<dbReference type="PROSITE" id="PS50068">
    <property type="entry name" value="LDLRA_2"/>
    <property type="match status" value="2"/>
</dbReference>
<gene>
    <name evidence="12" type="primary">LOC113218270</name>
</gene>
<dbReference type="Gene3D" id="4.10.400.10">
    <property type="entry name" value="Low-density Lipoprotein Receptor"/>
    <property type="match status" value="2"/>
</dbReference>
<name>A0A6J1TUP6_FRAOC</name>
<evidence type="ECO:0000256" key="1">
    <source>
        <dbReference type="ARBA" id="ARBA00004167"/>
    </source>
</evidence>
<evidence type="ECO:0000256" key="5">
    <source>
        <dbReference type="ARBA" id="ARBA00023136"/>
    </source>
</evidence>
<dbReference type="InterPro" id="IPR002172">
    <property type="entry name" value="LDrepeatLR_classA_rpt"/>
</dbReference>
<keyword evidence="3" id="KW-0677">Repeat</keyword>
<dbReference type="RefSeq" id="XP_026294326.1">
    <property type="nucleotide sequence ID" value="XM_026438541.2"/>
</dbReference>
<feature type="disulfide bond" evidence="9">
    <location>
        <begin position="60"/>
        <end position="75"/>
    </location>
</feature>
<evidence type="ECO:0000256" key="3">
    <source>
        <dbReference type="ARBA" id="ARBA00022737"/>
    </source>
</evidence>